<evidence type="ECO:0000313" key="2">
    <source>
        <dbReference type="EMBL" id="NEU96895.1"/>
    </source>
</evidence>
<organism evidence="2 3">
    <name type="scientific">Bradyrhizobium uaiense</name>
    <dbReference type="NCBI Taxonomy" id="2594946"/>
    <lineage>
        <taxon>Bacteria</taxon>
        <taxon>Pseudomonadati</taxon>
        <taxon>Pseudomonadota</taxon>
        <taxon>Alphaproteobacteria</taxon>
        <taxon>Hyphomicrobiales</taxon>
        <taxon>Nitrobacteraceae</taxon>
        <taxon>Bradyrhizobium</taxon>
    </lineage>
</organism>
<protein>
    <submittedName>
        <fullName evidence="2">FkbM family methyltransferase</fullName>
    </submittedName>
</protein>
<comment type="caution">
    <text evidence="2">The sequence shown here is derived from an EMBL/GenBank/DDBJ whole genome shotgun (WGS) entry which is preliminary data.</text>
</comment>
<dbReference type="GO" id="GO:0008168">
    <property type="term" value="F:methyltransferase activity"/>
    <property type="evidence" value="ECO:0007669"/>
    <property type="project" value="UniProtKB-KW"/>
</dbReference>
<feature type="domain" description="Methyltransferase FkbM" evidence="1">
    <location>
        <begin position="36"/>
        <end position="173"/>
    </location>
</feature>
<accession>A0A6P1BEQ1</accession>
<dbReference type="SUPFAM" id="SSF53335">
    <property type="entry name" value="S-adenosyl-L-methionine-dependent methyltransferases"/>
    <property type="match status" value="1"/>
</dbReference>
<dbReference type="AlphaFoldDB" id="A0A6P1BEQ1"/>
<gene>
    <name evidence="2" type="ORF">FNJ47_13855</name>
</gene>
<dbReference type="GO" id="GO:0032259">
    <property type="term" value="P:methylation"/>
    <property type="evidence" value="ECO:0007669"/>
    <property type="project" value="UniProtKB-KW"/>
</dbReference>
<dbReference type="InterPro" id="IPR006342">
    <property type="entry name" value="FkbM_mtfrase"/>
</dbReference>
<dbReference type="PANTHER" id="PTHR34203:SF15">
    <property type="entry name" value="SLL1173 PROTEIN"/>
    <property type="match status" value="1"/>
</dbReference>
<keyword evidence="2" id="KW-0489">Methyltransferase</keyword>
<sequence length="213" mass="23705">MEINIRCPPSMIPHLQLIQRGEYDVPYNHPRPIILDVGANVGGFAVWAIKRWPGCEIYCYEPLPDNFAMLEANVGILATARVSNSIHAHNFAIGDPLHTQMFLGKNNCGEASFFDLGEQARSSVSVATKPPTVMPPAQILKIDTEGCEIEILSGLKSIDYDVVLLEYHSELNRREADALLRDYTLTGGYARGPHRGILKYMHSRLIASSEQSR</sequence>
<dbReference type="EMBL" id="VKHP01000045">
    <property type="protein sequence ID" value="NEU96895.1"/>
    <property type="molecule type" value="Genomic_DNA"/>
</dbReference>
<dbReference type="PANTHER" id="PTHR34203">
    <property type="entry name" value="METHYLTRANSFERASE, FKBM FAMILY PROTEIN"/>
    <property type="match status" value="1"/>
</dbReference>
<name>A0A6P1BEQ1_9BRAD</name>
<dbReference type="NCBIfam" id="TIGR01444">
    <property type="entry name" value="fkbM_fam"/>
    <property type="match status" value="1"/>
</dbReference>
<dbReference type="Proteomes" id="UP000468531">
    <property type="component" value="Unassembled WGS sequence"/>
</dbReference>
<dbReference type="Pfam" id="PF05050">
    <property type="entry name" value="Methyltransf_21"/>
    <property type="match status" value="1"/>
</dbReference>
<dbReference type="InterPro" id="IPR029063">
    <property type="entry name" value="SAM-dependent_MTases_sf"/>
</dbReference>
<dbReference type="InterPro" id="IPR052514">
    <property type="entry name" value="SAM-dependent_MTase"/>
</dbReference>
<evidence type="ECO:0000259" key="1">
    <source>
        <dbReference type="Pfam" id="PF05050"/>
    </source>
</evidence>
<dbReference type="Gene3D" id="3.40.50.150">
    <property type="entry name" value="Vaccinia Virus protein VP39"/>
    <property type="match status" value="1"/>
</dbReference>
<keyword evidence="3" id="KW-1185">Reference proteome</keyword>
<evidence type="ECO:0000313" key="3">
    <source>
        <dbReference type="Proteomes" id="UP000468531"/>
    </source>
</evidence>
<proteinExistence type="predicted"/>
<keyword evidence="2" id="KW-0808">Transferase</keyword>
<reference evidence="2 3" key="1">
    <citation type="journal article" date="2020" name="Arch. Microbiol.">
        <title>Bradyrhizobium uaiense sp. nov., a new highly efficient cowpea symbiont.</title>
        <authorList>
            <person name="Cabral Michel D."/>
            <person name="Azarias Guimaraes A."/>
            <person name="Martins da Costa E."/>
            <person name="Soares de Carvalho T."/>
            <person name="Balsanelli E."/>
            <person name="Willems A."/>
            <person name="Maltempi de Souza E."/>
            <person name="de Souza Moreira F.M."/>
        </authorList>
    </citation>
    <scope>NUCLEOTIDE SEQUENCE [LARGE SCALE GENOMIC DNA]</scope>
    <source>
        <strain evidence="2 3">UFLA 03-164</strain>
    </source>
</reference>